<feature type="domain" description="SET" evidence="2">
    <location>
        <begin position="120"/>
        <end position="276"/>
    </location>
</feature>
<gene>
    <name evidence="3" type="ORF">B0H16DRAFT_1823322</name>
</gene>
<dbReference type="CDD" id="cd20071">
    <property type="entry name" value="SET_SMYD"/>
    <property type="match status" value="1"/>
</dbReference>
<dbReference type="InterPro" id="IPR001214">
    <property type="entry name" value="SET_dom"/>
</dbReference>
<proteinExistence type="predicted"/>
<dbReference type="SMART" id="SM00317">
    <property type="entry name" value="SET"/>
    <property type="match status" value="1"/>
</dbReference>
<evidence type="ECO:0000313" key="3">
    <source>
        <dbReference type="EMBL" id="KAJ7708446.1"/>
    </source>
</evidence>
<dbReference type="InterPro" id="IPR053185">
    <property type="entry name" value="SET_domain_protein"/>
</dbReference>
<dbReference type="PANTHER" id="PTHR47332:SF6">
    <property type="entry name" value="SET DOMAIN-CONTAINING PROTEIN"/>
    <property type="match status" value="1"/>
</dbReference>
<keyword evidence="4" id="KW-1185">Reference proteome</keyword>
<protein>
    <recommendedName>
        <fullName evidence="2">SET domain-containing protein</fullName>
    </recommendedName>
</protein>
<sequence length="415" mass="45899">MIPLHLLLLYAATAQARIAADSAGVCGYQNLSAHLSGVSEIFFGKHNLNHNWTYTSPCFTSPDLEDDEICVFTDLNFAQGRGISVVTSPKRANVITSKRAFRDPEFTRGVNQDLVRTIPAVYEIKELPGKGLGVLATRLIRRGELIMANTASVMADVKSEEGLSEAKFQAMVSAAAESLPAAHRNAVMRLSIHNANTLTDAEIASKVMAINAYSVDDPRDDVADPVKFSTIFPELSRINHACRPNTAYFFDWETMAQYVYAVVDIPPGEELSVTYIDGIVSREERLEKLHVSWGFECSCAQCTLESPQVRASDARIKQIKALVDKLESPGRGNPGMAELLISLYKQEKLWGSLYEGYTFAAIEYNRVGDPWRAMKNAQLAIEHGIPVGGENLTDVVEMRSLAENPWEHWSWNLAA</sequence>
<dbReference type="AlphaFoldDB" id="A0AAD7GZN1"/>
<dbReference type="EMBL" id="JARKIB010000434">
    <property type="protein sequence ID" value="KAJ7708446.1"/>
    <property type="molecule type" value="Genomic_DNA"/>
</dbReference>
<dbReference type="PROSITE" id="PS50280">
    <property type="entry name" value="SET"/>
    <property type="match status" value="1"/>
</dbReference>
<reference evidence="3" key="1">
    <citation type="submission" date="2023-03" db="EMBL/GenBank/DDBJ databases">
        <title>Massive genome expansion in bonnet fungi (Mycena s.s.) driven by repeated elements and novel gene families across ecological guilds.</title>
        <authorList>
            <consortium name="Lawrence Berkeley National Laboratory"/>
            <person name="Harder C.B."/>
            <person name="Miyauchi S."/>
            <person name="Viragh M."/>
            <person name="Kuo A."/>
            <person name="Thoen E."/>
            <person name="Andreopoulos B."/>
            <person name="Lu D."/>
            <person name="Skrede I."/>
            <person name="Drula E."/>
            <person name="Henrissat B."/>
            <person name="Morin E."/>
            <person name="Kohler A."/>
            <person name="Barry K."/>
            <person name="LaButti K."/>
            <person name="Morin E."/>
            <person name="Salamov A."/>
            <person name="Lipzen A."/>
            <person name="Mereny Z."/>
            <person name="Hegedus B."/>
            <person name="Baldrian P."/>
            <person name="Stursova M."/>
            <person name="Weitz H."/>
            <person name="Taylor A."/>
            <person name="Grigoriev I.V."/>
            <person name="Nagy L.G."/>
            <person name="Martin F."/>
            <person name="Kauserud H."/>
        </authorList>
    </citation>
    <scope>NUCLEOTIDE SEQUENCE</scope>
    <source>
        <strain evidence="3">CBHHK182m</strain>
    </source>
</reference>
<dbReference type="Gene3D" id="2.170.270.10">
    <property type="entry name" value="SET domain"/>
    <property type="match status" value="1"/>
</dbReference>
<evidence type="ECO:0000259" key="2">
    <source>
        <dbReference type="PROSITE" id="PS50280"/>
    </source>
</evidence>
<accession>A0AAD7GZN1</accession>
<name>A0AAD7GZN1_9AGAR</name>
<keyword evidence="1" id="KW-0732">Signal</keyword>
<dbReference type="PANTHER" id="PTHR47332">
    <property type="entry name" value="SET DOMAIN-CONTAINING PROTEIN 5"/>
    <property type="match status" value="1"/>
</dbReference>
<feature type="signal peptide" evidence="1">
    <location>
        <begin position="1"/>
        <end position="16"/>
    </location>
</feature>
<organism evidence="3 4">
    <name type="scientific">Mycena metata</name>
    <dbReference type="NCBI Taxonomy" id="1033252"/>
    <lineage>
        <taxon>Eukaryota</taxon>
        <taxon>Fungi</taxon>
        <taxon>Dikarya</taxon>
        <taxon>Basidiomycota</taxon>
        <taxon>Agaricomycotina</taxon>
        <taxon>Agaricomycetes</taxon>
        <taxon>Agaricomycetidae</taxon>
        <taxon>Agaricales</taxon>
        <taxon>Marasmiineae</taxon>
        <taxon>Mycenaceae</taxon>
        <taxon>Mycena</taxon>
    </lineage>
</organism>
<feature type="chain" id="PRO_5042123319" description="SET domain-containing protein" evidence="1">
    <location>
        <begin position="17"/>
        <end position="415"/>
    </location>
</feature>
<comment type="caution">
    <text evidence="3">The sequence shown here is derived from an EMBL/GenBank/DDBJ whole genome shotgun (WGS) entry which is preliminary data.</text>
</comment>
<evidence type="ECO:0000256" key="1">
    <source>
        <dbReference type="SAM" id="SignalP"/>
    </source>
</evidence>
<dbReference type="Pfam" id="PF00856">
    <property type="entry name" value="SET"/>
    <property type="match status" value="1"/>
</dbReference>
<evidence type="ECO:0000313" key="4">
    <source>
        <dbReference type="Proteomes" id="UP001215598"/>
    </source>
</evidence>
<dbReference type="Proteomes" id="UP001215598">
    <property type="component" value="Unassembled WGS sequence"/>
</dbReference>
<dbReference type="InterPro" id="IPR046341">
    <property type="entry name" value="SET_dom_sf"/>
</dbReference>
<dbReference type="SUPFAM" id="SSF82199">
    <property type="entry name" value="SET domain"/>
    <property type="match status" value="1"/>
</dbReference>